<evidence type="ECO:0000259" key="4">
    <source>
        <dbReference type="PROSITE" id="PS51017"/>
    </source>
</evidence>
<dbReference type="InterPro" id="IPR010402">
    <property type="entry name" value="CCT_domain"/>
</dbReference>
<evidence type="ECO:0000256" key="2">
    <source>
        <dbReference type="ARBA" id="ARBA00023242"/>
    </source>
</evidence>
<name>A0AAN7JTS3_9MYRT</name>
<dbReference type="Proteomes" id="UP001345219">
    <property type="component" value="Chromosome 16"/>
</dbReference>
<dbReference type="GO" id="GO:0003700">
    <property type="term" value="F:DNA-binding transcription factor activity"/>
    <property type="evidence" value="ECO:0007669"/>
    <property type="project" value="TreeGrafter"/>
</dbReference>
<dbReference type="AlphaFoldDB" id="A0AAN7JTS3"/>
<feature type="domain" description="CCT" evidence="4">
    <location>
        <begin position="197"/>
        <end position="239"/>
    </location>
</feature>
<accession>A0AAN7JTS3</accession>
<dbReference type="Gene3D" id="1.10.30.10">
    <property type="entry name" value="High mobility group box domain"/>
    <property type="match status" value="1"/>
</dbReference>
<dbReference type="PROSITE" id="PS51017">
    <property type="entry name" value="CCT"/>
    <property type="match status" value="1"/>
</dbReference>
<gene>
    <name evidence="5" type="ORF">SAY87_021782</name>
</gene>
<sequence>MAPISQQSYCYQATLPDHDEDEFCHLSAPYNNNIPQVPRLHSPGSRVNMSSMGLSNAGGGAMWAHHHQEPFTDNRLVHHQLTNRMLPFAPDASVHFSAYPEGLGISDLVVPDFISSSFCSFNGEPQLAGRETPLPPPAVHHDLCDLWGDSSDSEDHRLKPLYHALCDMNQQGIQANKLMPLVDDSSTKVGRYTVEERKDRILKYLKKRNQRNFNKTIKYACRKTLADRRVRVRGRFARNNDSCDEETAALKKNETTPQQQNDLLFSDEVQIKQDNDDDQWLQEAMASLMYLPYISGMGVKWKELREDEKEVWNGKAAEAMGLYKKEIEEYNKSLASASNRSMPSV</sequence>
<comment type="subcellular location">
    <subcellularLocation>
        <location evidence="1 3">Nucleus</location>
    </subcellularLocation>
</comment>
<dbReference type="EMBL" id="JAXIOK010000016">
    <property type="protein sequence ID" value="KAK4752984.1"/>
    <property type="molecule type" value="Genomic_DNA"/>
</dbReference>
<keyword evidence="2 3" id="KW-0539">Nucleus</keyword>
<organism evidence="5 6">
    <name type="scientific">Trapa incisa</name>
    <dbReference type="NCBI Taxonomy" id="236973"/>
    <lineage>
        <taxon>Eukaryota</taxon>
        <taxon>Viridiplantae</taxon>
        <taxon>Streptophyta</taxon>
        <taxon>Embryophyta</taxon>
        <taxon>Tracheophyta</taxon>
        <taxon>Spermatophyta</taxon>
        <taxon>Magnoliopsida</taxon>
        <taxon>eudicotyledons</taxon>
        <taxon>Gunneridae</taxon>
        <taxon>Pentapetalae</taxon>
        <taxon>rosids</taxon>
        <taxon>malvids</taxon>
        <taxon>Myrtales</taxon>
        <taxon>Lythraceae</taxon>
        <taxon>Trapa</taxon>
    </lineage>
</organism>
<dbReference type="Pfam" id="PF06203">
    <property type="entry name" value="CCT"/>
    <property type="match status" value="1"/>
</dbReference>
<protein>
    <recommendedName>
        <fullName evidence="4">CCT domain-containing protein</fullName>
    </recommendedName>
</protein>
<evidence type="ECO:0000313" key="6">
    <source>
        <dbReference type="Proteomes" id="UP001345219"/>
    </source>
</evidence>
<dbReference type="PANTHER" id="PTHR31319:SF110">
    <property type="entry name" value="CCT MOTIF FAMILY PROTEIN"/>
    <property type="match status" value="1"/>
</dbReference>
<evidence type="ECO:0000256" key="1">
    <source>
        <dbReference type="ARBA" id="ARBA00004123"/>
    </source>
</evidence>
<dbReference type="SUPFAM" id="SSF47095">
    <property type="entry name" value="HMG-box"/>
    <property type="match status" value="1"/>
</dbReference>
<dbReference type="PANTHER" id="PTHR31319">
    <property type="entry name" value="ZINC FINGER PROTEIN CONSTANS-LIKE 4"/>
    <property type="match status" value="1"/>
</dbReference>
<dbReference type="InterPro" id="IPR045281">
    <property type="entry name" value="CONSTANS-like"/>
</dbReference>
<keyword evidence="6" id="KW-1185">Reference proteome</keyword>
<dbReference type="InterPro" id="IPR036910">
    <property type="entry name" value="HMG_box_dom_sf"/>
</dbReference>
<comment type="caution">
    <text evidence="5">The sequence shown here is derived from an EMBL/GenBank/DDBJ whole genome shotgun (WGS) entry which is preliminary data.</text>
</comment>
<dbReference type="GO" id="GO:0009909">
    <property type="term" value="P:regulation of flower development"/>
    <property type="evidence" value="ECO:0007669"/>
    <property type="project" value="InterPro"/>
</dbReference>
<dbReference type="GO" id="GO:0005634">
    <property type="term" value="C:nucleus"/>
    <property type="evidence" value="ECO:0007669"/>
    <property type="project" value="UniProtKB-SubCell"/>
</dbReference>
<evidence type="ECO:0000313" key="5">
    <source>
        <dbReference type="EMBL" id="KAK4752984.1"/>
    </source>
</evidence>
<reference evidence="5 6" key="1">
    <citation type="journal article" date="2023" name="Hortic Res">
        <title>Pangenome of water caltrop reveals structural variations and asymmetric subgenome divergence after allopolyploidization.</title>
        <authorList>
            <person name="Zhang X."/>
            <person name="Chen Y."/>
            <person name="Wang L."/>
            <person name="Yuan Y."/>
            <person name="Fang M."/>
            <person name="Shi L."/>
            <person name="Lu R."/>
            <person name="Comes H.P."/>
            <person name="Ma Y."/>
            <person name="Chen Y."/>
            <person name="Huang G."/>
            <person name="Zhou Y."/>
            <person name="Zheng Z."/>
            <person name="Qiu Y."/>
        </authorList>
    </citation>
    <scope>NUCLEOTIDE SEQUENCE [LARGE SCALE GENOMIC DNA]</scope>
    <source>
        <tissue evidence="5">Roots</tissue>
    </source>
</reference>
<proteinExistence type="predicted"/>
<evidence type="ECO:0000256" key="3">
    <source>
        <dbReference type="PROSITE-ProRule" id="PRU00357"/>
    </source>
</evidence>